<evidence type="ECO:0000259" key="1">
    <source>
        <dbReference type="Pfam" id="PF13679"/>
    </source>
</evidence>
<name>A0ABP0MG37_9DINO</name>
<feature type="domain" description="Methyltransferase" evidence="1">
    <location>
        <begin position="282"/>
        <end position="414"/>
    </location>
</feature>
<dbReference type="SUPFAM" id="SSF53335">
    <property type="entry name" value="S-adenosyl-L-methionine-dependent methyltransferases"/>
    <property type="match status" value="1"/>
</dbReference>
<accession>A0ABP0MG37</accession>
<dbReference type="Proteomes" id="UP001642484">
    <property type="component" value="Unassembled WGS sequence"/>
</dbReference>
<reference evidence="2 3" key="1">
    <citation type="submission" date="2024-02" db="EMBL/GenBank/DDBJ databases">
        <authorList>
            <person name="Chen Y."/>
            <person name="Shah S."/>
            <person name="Dougan E. K."/>
            <person name="Thang M."/>
            <person name="Chan C."/>
        </authorList>
    </citation>
    <scope>NUCLEOTIDE SEQUENCE [LARGE SCALE GENOMIC DNA]</scope>
</reference>
<protein>
    <recommendedName>
        <fullName evidence="1">Methyltransferase domain-containing protein</fullName>
    </recommendedName>
</protein>
<comment type="caution">
    <text evidence="2">The sequence shown here is derived from an EMBL/GenBank/DDBJ whole genome shotgun (WGS) entry which is preliminary data.</text>
</comment>
<dbReference type="EMBL" id="CAXAMN010017225">
    <property type="protein sequence ID" value="CAK9050073.1"/>
    <property type="molecule type" value="Genomic_DNA"/>
</dbReference>
<dbReference type="Pfam" id="PF13679">
    <property type="entry name" value="Methyltransf_32"/>
    <property type="match status" value="1"/>
</dbReference>
<sequence>MLMLCLQAIALSETQYAMRSHAIAYAASGFAASTSCPVPRRLVRVTSCAWNLQQDVAEVTAGLTFGARLATAVTGTAGVLSARRHRRTTFLETQAPDEAAEMQTLQVVVDNTLAPEDLLKAGVKLRLAGFPGKTRMGRASIFASEIQVVGLLPHLVQPSLLHSLLSHCSTGLVSSAELHQWLQVSLEELEEVLDEPDGRSRLQFCSRHTRVLRRGRDRVQRRRPARLSSEQWKVLDKYHGWSDLLVNEMVPAEALQLDTEDLPDPASNLGSRRWLLDFAVRKKRPQVRFMTKLFKNLVQEAHLVGLKITEVHDVGGGRGDLALAVSSALPRLQVHVWESFGPSVAHGRARAKDLDLNLRFLESSATALKSFRLTTASAAILALHACGGLSDLAFDACQRRQAPFCICPCCYKSLPHLRSETTPELLVLQSLAENDGLPADIADSAAFAINALRLQRLDGDSTDLFEPRLPKSWKVSAYCFPKEWSSRNIVLCGYPRSKKEQGRRVFLCAAASGAIQVSQDAPSNVSLFVL</sequence>
<dbReference type="PANTHER" id="PTHR13369:SF0">
    <property type="entry name" value="GLUTATHIONE S-TRANSFERASE C-TERMINAL DOMAIN-CONTAINING PROTEIN"/>
    <property type="match status" value="1"/>
</dbReference>
<dbReference type="InterPro" id="IPR029063">
    <property type="entry name" value="SAM-dependent_MTases_sf"/>
</dbReference>
<proteinExistence type="predicted"/>
<keyword evidence="3" id="KW-1185">Reference proteome</keyword>
<gene>
    <name evidence="2" type="ORF">CCMP2556_LOCUS25562</name>
</gene>
<evidence type="ECO:0000313" key="3">
    <source>
        <dbReference type="Proteomes" id="UP001642484"/>
    </source>
</evidence>
<organism evidence="2 3">
    <name type="scientific">Durusdinium trenchii</name>
    <dbReference type="NCBI Taxonomy" id="1381693"/>
    <lineage>
        <taxon>Eukaryota</taxon>
        <taxon>Sar</taxon>
        <taxon>Alveolata</taxon>
        <taxon>Dinophyceae</taxon>
        <taxon>Suessiales</taxon>
        <taxon>Symbiodiniaceae</taxon>
        <taxon>Durusdinium</taxon>
    </lineage>
</organism>
<evidence type="ECO:0000313" key="2">
    <source>
        <dbReference type="EMBL" id="CAK9050073.1"/>
    </source>
</evidence>
<dbReference type="Gene3D" id="3.40.50.150">
    <property type="entry name" value="Vaccinia Virus protein VP39"/>
    <property type="match status" value="1"/>
</dbReference>
<dbReference type="PANTHER" id="PTHR13369">
    <property type="match status" value="1"/>
</dbReference>
<dbReference type="InterPro" id="IPR025714">
    <property type="entry name" value="Methyltranfer_dom"/>
</dbReference>